<feature type="site" description="Important for catalytic activity" evidence="8">
    <location>
        <position position="217"/>
    </location>
</feature>
<comment type="similarity">
    <text evidence="2">Belongs to the DNA repair enzymes AP/ExoA family.</text>
</comment>
<dbReference type="GO" id="GO:0006281">
    <property type="term" value="P:DNA repair"/>
    <property type="evidence" value="ECO:0007669"/>
    <property type="project" value="InterPro"/>
</dbReference>
<dbReference type="PROSITE" id="PS00727">
    <property type="entry name" value="AP_NUCLEASE_F1_2"/>
    <property type="match status" value="1"/>
</dbReference>
<keyword evidence="11" id="KW-1185">Reference proteome</keyword>
<keyword evidence="5 7" id="KW-0460">Magnesium</keyword>
<dbReference type="AlphaFoldDB" id="A0A0A8USF0"/>
<dbReference type="GO" id="GO:0046872">
    <property type="term" value="F:metal ion binding"/>
    <property type="evidence" value="ECO:0007669"/>
    <property type="project" value="UniProtKB-KW"/>
</dbReference>
<evidence type="ECO:0000256" key="6">
    <source>
        <dbReference type="PIRSR" id="PIRSR604808-1"/>
    </source>
</evidence>
<keyword evidence="4" id="KW-0378">Hydrolase</keyword>
<feature type="site" description="Interaction with DNA substrate" evidence="8">
    <location>
        <position position="247"/>
    </location>
</feature>
<evidence type="ECO:0000256" key="3">
    <source>
        <dbReference type="ARBA" id="ARBA00022723"/>
    </source>
</evidence>
<feature type="binding site" evidence="7">
    <location>
        <position position="146"/>
    </location>
    <ligand>
        <name>Mg(2+)</name>
        <dbReference type="ChEBI" id="CHEBI:18420"/>
        <label>1</label>
    </ligand>
</feature>
<feature type="binding site" evidence="7">
    <location>
        <position position="148"/>
    </location>
    <ligand>
        <name>Mg(2+)</name>
        <dbReference type="ChEBI" id="CHEBI:18420"/>
        <label>1</label>
    </ligand>
</feature>
<dbReference type="InterPro" id="IPR005135">
    <property type="entry name" value="Endo/exonuclease/phosphatase"/>
</dbReference>
<feature type="binding site" evidence="7">
    <location>
        <position position="247"/>
    </location>
    <ligand>
        <name>Mg(2+)</name>
        <dbReference type="ChEBI" id="CHEBI:18420"/>
        <label>1</label>
    </ligand>
</feature>
<dbReference type="InterPro" id="IPR004808">
    <property type="entry name" value="AP_endonuc_1"/>
</dbReference>
<keyword evidence="10" id="KW-0540">Nuclease</keyword>
<sequence length="256" mass="29572">MPKIASWNVNSIKIRLEQILNWLQSTEIDILGVQETKLIDEHFPTNIFKELGYHVAFTGQKSYNGVALISRHPISEVIKELPDFEDPQRRLLAATIGDIRLINLYVPNGSEIPSEKYTYKLAWLQKTIAFIKQQLMLYPKLIVLGDFNIAPEDKDVHDPLEWQNSVMVSPAERQAFADLLALGLIDSFRKFAPEDKEFTWWDYRAASFRRNRGLRIDHILLSSDLKEVCKGCSIDKVPRKWERPSDHAPVWIEISG</sequence>
<dbReference type="GO" id="GO:0008311">
    <property type="term" value="F:double-stranded DNA 3'-5' DNA exonuclease activity"/>
    <property type="evidence" value="ECO:0007669"/>
    <property type="project" value="InterPro"/>
</dbReference>
<feature type="binding site" evidence="7">
    <location>
        <position position="35"/>
    </location>
    <ligand>
        <name>Mg(2+)</name>
        <dbReference type="ChEBI" id="CHEBI:18420"/>
        <label>1</label>
    </ligand>
</feature>
<evidence type="ECO:0000256" key="2">
    <source>
        <dbReference type="ARBA" id="ARBA00007092"/>
    </source>
</evidence>
<dbReference type="OrthoDB" id="9803914at2"/>
<dbReference type="PANTHER" id="PTHR43250:SF2">
    <property type="entry name" value="EXODEOXYRIBONUCLEASE III"/>
    <property type="match status" value="1"/>
</dbReference>
<dbReference type="SUPFAM" id="SSF56219">
    <property type="entry name" value="DNase I-like"/>
    <property type="match status" value="1"/>
</dbReference>
<evidence type="ECO:0000256" key="7">
    <source>
        <dbReference type="PIRSR" id="PIRSR604808-2"/>
    </source>
</evidence>
<protein>
    <submittedName>
        <fullName evidence="10">Endonuclease/exonuclease/phosphatase</fullName>
    </submittedName>
</protein>
<keyword evidence="7" id="KW-0464">Manganese</keyword>
<evidence type="ECO:0000313" key="10">
    <source>
        <dbReference type="EMBL" id="CEK11800.1"/>
    </source>
</evidence>
<dbReference type="NCBIfam" id="TIGR00633">
    <property type="entry name" value="xth"/>
    <property type="match status" value="1"/>
</dbReference>
<keyword evidence="10" id="KW-0255">Endonuclease</keyword>
<dbReference type="EMBL" id="LN681225">
    <property type="protein sequence ID" value="CEK11800.1"/>
    <property type="molecule type" value="Genomic_DNA"/>
</dbReference>
<evidence type="ECO:0000259" key="9">
    <source>
        <dbReference type="Pfam" id="PF03372"/>
    </source>
</evidence>
<organism evidence="10 11">
    <name type="scientific">Legionella hackeliae</name>
    <dbReference type="NCBI Taxonomy" id="449"/>
    <lineage>
        <taxon>Bacteria</taxon>
        <taxon>Pseudomonadati</taxon>
        <taxon>Pseudomonadota</taxon>
        <taxon>Gammaproteobacteria</taxon>
        <taxon>Legionellales</taxon>
        <taxon>Legionellaceae</taxon>
        <taxon>Legionella</taxon>
    </lineage>
</organism>
<feature type="active site" evidence="6">
    <location>
        <position position="105"/>
    </location>
</feature>
<dbReference type="CDD" id="cd09086">
    <property type="entry name" value="ExoIII-like_AP-endo"/>
    <property type="match status" value="1"/>
</dbReference>
<dbReference type="GO" id="GO:0003677">
    <property type="term" value="F:DNA binding"/>
    <property type="evidence" value="ECO:0007669"/>
    <property type="project" value="InterPro"/>
</dbReference>
<dbReference type="InterPro" id="IPR036691">
    <property type="entry name" value="Endo/exonu/phosph_ase_sf"/>
</dbReference>
<dbReference type="NCBIfam" id="TIGR00195">
    <property type="entry name" value="exoDNase_III"/>
    <property type="match status" value="1"/>
</dbReference>
<dbReference type="STRING" id="449.LHA_2805"/>
<reference evidence="11" key="1">
    <citation type="submission" date="2014-09" db="EMBL/GenBank/DDBJ databases">
        <authorList>
            <person name="Gomez-Valero L."/>
        </authorList>
    </citation>
    <scope>NUCLEOTIDE SEQUENCE [LARGE SCALE GENOMIC DNA]</scope>
    <source>
        <strain evidence="11">ATCC35250</strain>
    </source>
</reference>
<name>A0A0A8USF0_LEGHA</name>
<evidence type="ECO:0000256" key="4">
    <source>
        <dbReference type="ARBA" id="ARBA00022801"/>
    </source>
</evidence>
<evidence type="ECO:0000313" key="11">
    <source>
        <dbReference type="Proteomes" id="UP000032803"/>
    </source>
</evidence>
<dbReference type="InterPro" id="IPR020848">
    <property type="entry name" value="AP_endonuclease_F1_CS"/>
</dbReference>
<feature type="site" description="Transition state stabilizer" evidence="8">
    <location>
        <position position="148"/>
    </location>
</feature>
<evidence type="ECO:0000256" key="8">
    <source>
        <dbReference type="PIRSR" id="PIRSR604808-3"/>
    </source>
</evidence>
<gene>
    <name evidence="10" type="primary">xhtA</name>
    <name evidence="10" type="ORF">LHA_2805</name>
</gene>
<feature type="binding site" evidence="7">
    <location>
        <position position="8"/>
    </location>
    <ligand>
        <name>Mg(2+)</name>
        <dbReference type="ChEBI" id="CHEBI:18420"/>
        <label>1</label>
    </ligand>
</feature>
<feature type="active site" description="Proton acceptor" evidence="6">
    <location>
        <position position="247"/>
    </location>
</feature>
<comment type="cofactor">
    <cofactor evidence="7">
        <name>Mg(2+)</name>
        <dbReference type="ChEBI" id="CHEBI:18420"/>
    </cofactor>
    <cofactor evidence="7">
        <name>Mn(2+)</name>
        <dbReference type="ChEBI" id="CHEBI:29035"/>
    </cofactor>
    <text evidence="7">Probably binds two magnesium or manganese ions per subunit.</text>
</comment>
<proteinExistence type="inferred from homology"/>
<dbReference type="InterPro" id="IPR037493">
    <property type="entry name" value="ExoIII-like"/>
</dbReference>
<dbReference type="PROSITE" id="PS00728">
    <property type="entry name" value="AP_NUCLEASE_F1_3"/>
    <property type="match status" value="1"/>
</dbReference>
<feature type="active site" description="Proton donor/acceptor" evidence="6">
    <location>
        <position position="146"/>
    </location>
</feature>
<dbReference type="GO" id="GO:0004519">
    <property type="term" value="F:endonuclease activity"/>
    <property type="evidence" value="ECO:0007669"/>
    <property type="project" value="UniProtKB-KW"/>
</dbReference>
<accession>A0A0A8USF0</accession>
<dbReference type="Pfam" id="PF03372">
    <property type="entry name" value="Exo_endo_phos"/>
    <property type="match status" value="1"/>
</dbReference>
<evidence type="ECO:0000256" key="1">
    <source>
        <dbReference type="ARBA" id="ARBA00001936"/>
    </source>
</evidence>
<dbReference type="PROSITE" id="PS51435">
    <property type="entry name" value="AP_NUCLEASE_F1_4"/>
    <property type="match status" value="1"/>
</dbReference>
<keyword evidence="3 7" id="KW-0479">Metal-binding</keyword>
<dbReference type="HOGENOM" id="CLU_027539_0_1_6"/>
<keyword evidence="10" id="KW-0269">Exonuclease</keyword>
<feature type="domain" description="Endonuclease/exonuclease/phosphatase" evidence="9">
    <location>
        <begin position="5"/>
        <end position="247"/>
    </location>
</feature>
<dbReference type="Proteomes" id="UP000032803">
    <property type="component" value="Chromosome I"/>
</dbReference>
<evidence type="ECO:0000256" key="5">
    <source>
        <dbReference type="ARBA" id="ARBA00022842"/>
    </source>
</evidence>
<dbReference type="Gene3D" id="3.60.10.10">
    <property type="entry name" value="Endonuclease/exonuclease/phosphatase"/>
    <property type="match status" value="1"/>
</dbReference>
<dbReference type="PANTHER" id="PTHR43250">
    <property type="entry name" value="EXODEOXYRIBONUCLEASE III"/>
    <property type="match status" value="1"/>
</dbReference>
<comment type="cofactor">
    <cofactor evidence="1">
        <name>Mn(2+)</name>
        <dbReference type="ChEBI" id="CHEBI:29035"/>
    </cofactor>
</comment>
<dbReference type="KEGG" id="lha:LHA_2805"/>
<dbReference type="PATRIC" id="fig|449.7.peg.2393"/>
<dbReference type="RefSeq" id="WP_045106925.1">
    <property type="nucleotide sequence ID" value="NZ_LN681225.1"/>
</dbReference>
<feature type="binding site" evidence="7">
    <location>
        <position position="246"/>
    </location>
    <ligand>
        <name>Mg(2+)</name>
        <dbReference type="ChEBI" id="CHEBI:18420"/>
        <label>1</label>
    </ligand>
</feature>